<gene>
    <name evidence="2" type="ORF">B0T17DRAFT_653040</name>
</gene>
<dbReference type="PANTHER" id="PTHR48079:SF6">
    <property type="entry name" value="NAD(P)-BINDING DOMAIN-CONTAINING PROTEIN-RELATED"/>
    <property type="match status" value="1"/>
</dbReference>
<accession>A0AA39X9G4</accession>
<feature type="domain" description="NAD-dependent epimerase/dehydratase" evidence="1">
    <location>
        <begin position="5"/>
        <end position="242"/>
    </location>
</feature>
<protein>
    <submittedName>
        <fullName evidence="2">NAD dependent epimerase/dehydratase</fullName>
    </submittedName>
</protein>
<evidence type="ECO:0000313" key="2">
    <source>
        <dbReference type="EMBL" id="KAK0629382.1"/>
    </source>
</evidence>
<evidence type="ECO:0000313" key="3">
    <source>
        <dbReference type="Proteomes" id="UP001174934"/>
    </source>
</evidence>
<dbReference type="EMBL" id="JAULSR010000002">
    <property type="protein sequence ID" value="KAK0629382.1"/>
    <property type="molecule type" value="Genomic_DNA"/>
</dbReference>
<organism evidence="2 3">
    <name type="scientific">Bombardia bombarda</name>
    <dbReference type="NCBI Taxonomy" id="252184"/>
    <lineage>
        <taxon>Eukaryota</taxon>
        <taxon>Fungi</taxon>
        <taxon>Dikarya</taxon>
        <taxon>Ascomycota</taxon>
        <taxon>Pezizomycotina</taxon>
        <taxon>Sordariomycetes</taxon>
        <taxon>Sordariomycetidae</taxon>
        <taxon>Sordariales</taxon>
        <taxon>Lasiosphaeriaceae</taxon>
        <taxon>Bombardia</taxon>
    </lineage>
</organism>
<dbReference type="GO" id="GO:0005737">
    <property type="term" value="C:cytoplasm"/>
    <property type="evidence" value="ECO:0007669"/>
    <property type="project" value="TreeGrafter"/>
</dbReference>
<proteinExistence type="predicted"/>
<dbReference type="Pfam" id="PF01370">
    <property type="entry name" value="Epimerase"/>
    <property type="match status" value="1"/>
</dbReference>
<dbReference type="InterPro" id="IPR036291">
    <property type="entry name" value="NAD(P)-bd_dom_sf"/>
</dbReference>
<dbReference type="GO" id="GO:0004029">
    <property type="term" value="F:aldehyde dehydrogenase (NAD+) activity"/>
    <property type="evidence" value="ECO:0007669"/>
    <property type="project" value="TreeGrafter"/>
</dbReference>
<reference evidence="2" key="1">
    <citation type="submission" date="2023-06" db="EMBL/GenBank/DDBJ databases">
        <title>Genome-scale phylogeny and comparative genomics of the fungal order Sordariales.</title>
        <authorList>
            <consortium name="Lawrence Berkeley National Laboratory"/>
            <person name="Hensen N."/>
            <person name="Bonometti L."/>
            <person name="Westerberg I."/>
            <person name="Brannstrom I.O."/>
            <person name="Guillou S."/>
            <person name="Cros-Aarteil S."/>
            <person name="Calhoun S."/>
            <person name="Haridas S."/>
            <person name="Kuo A."/>
            <person name="Mondo S."/>
            <person name="Pangilinan J."/>
            <person name="Riley R."/>
            <person name="LaButti K."/>
            <person name="Andreopoulos B."/>
            <person name="Lipzen A."/>
            <person name="Chen C."/>
            <person name="Yanf M."/>
            <person name="Daum C."/>
            <person name="Ng V."/>
            <person name="Clum A."/>
            <person name="Steindorff A."/>
            <person name="Ohm R."/>
            <person name="Martin F."/>
            <person name="Silar P."/>
            <person name="Natvig D."/>
            <person name="Lalanne C."/>
            <person name="Gautier V."/>
            <person name="Ament-velasquez S.L."/>
            <person name="Kruys A."/>
            <person name="Hutchinson M.I."/>
            <person name="Powell A.J."/>
            <person name="Barry K."/>
            <person name="Miller A.N."/>
            <person name="Grigoriev I.V."/>
            <person name="Debuchy R."/>
            <person name="Gladieux P."/>
            <person name="Thoren M.H."/>
            <person name="Johannesson H."/>
        </authorList>
    </citation>
    <scope>NUCLEOTIDE SEQUENCE</scope>
    <source>
        <strain evidence="2">SMH3391-2</strain>
    </source>
</reference>
<dbReference type="AlphaFoldDB" id="A0AA39X9G4"/>
<sequence>MTMKVLVTGATGYIGGSFLAELLASRAANPWFTTLSISVLVRKQQEADYFAALGLTPILFVSLDDADFLRRTASEFDMVMHAANGHHPVSAQALVEGLGERRKATGRDVYHIQTSGSSNVADHPITGRHIHPPSQETFSDARDNIYSYMLARQADEPYLQRAADVAVVQIGLALGVKTYIVMPPTIYGLGLGPFHRYPHQGPTLIKGALESGDVWYIGEGKGEWSNVHIKDLARLYVLLMGKIVVAAGAGEDGPPNGERGVYFASTGKASWRDFAMALAKAGKELGALERGEAKSVSLKEFAERWTSGNEQLAEMALASRSVQDAELSRSLGWTPEKKDADFWTSIKVEFANILKDIKVAGVL</sequence>
<comment type="caution">
    <text evidence="2">The sequence shown here is derived from an EMBL/GenBank/DDBJ whole genome shotgun (WGS) entry which is preliminary data.</text>
</comment>
<evidence type="ECO:0000259" key="1">
    <source>
        <dbReference type="Pfam" id="PF01370"/>
    </source>
</evidence>
<keyword evidence="3" id="KW-1185">Reference proteome</keyword>
<dbReference type="SUPFAM" id="SSF51735">
    <property type="entry name" value="NAD(P)-binding Rossmann-fold domains"/>
    <property type="match status" value="1"/>
</dbReference>
<dbReference type="Proteomes" id="UP001174934">
    <property type="component" value="Unassembled WGS sequence"/>
</dbReference>
<name>A0AA39X9G4_9PEZI</name>
<dbReference type="Gene3D" id="3.40.50.720">
    <property type="entry name" value="NAD(P)-binding Rossmann-like Domain"/>
    <property type="match status" value="1"/>
</dbReference>
<dbReference type="PANTHER" id="PTHR48079">
    <property type="entry name" value="PROTEIN YEEZ"/>
    <property type="match status" value="1"/>
</dbReference>
<dbReference type="InterPro" id="IPR001509">
    <property type="entry name" value="Epimerase_deHydtase"/>
</dbReference>
<dbReference type="InterPro" id="IPR051783">
    <property type="entry name" value="NAD(P)-dependent_oxidoreduct"/>
</dbReference>